<dbReference type="InterPro" id="IPR053171">
    <property type="entry name" value="Viral_Tip_Attach_Protein"/>
</dbReference>
<dbReference type="PANTHER" id="PTHR36251:SF2">
    <property type="entry name" value="GIFSY-2 PROPHAGE HOST SPECIFICITY PROTEIN J, PHAGE LAMBDA"/>
    <property type="match status" value="1"/>
</dbReference>
<accession>A0A4R7VV22</accession>
<gene>
    <name evidence="1" type="ORF">EDF87_101536</name>
</gene>
<name>A0A4R7VV22_9PSED</name>
<evidence type="ECO:0000313" key="1">
    <source>
        <dbReference type="EMBL" id="TDV53448.1"/>
    </source>
</evidence>
<proteinExistence type="predicted"/>
<reference evidence="1 2" key="1">
    <citation type="submission" date="2019-03" db="EMBL/GenBank/DDBJ databases">
        <title>Genomic analyses of the natural microbiome of Caenorhabditis elegans.</title>
        <authorList>
            <person name="Samuel B."/>
        </authorList>
    </citation>
    <scope>NUCLEOTIDE SEQUENCE [LARGE SCALE GENOMIC DNA]</scope>
    <source>
        <strain evidence="1 2">BIGb0525</strain>
    </source>
</reference>
<sequence>MVPSNYDPVLRTYTGPWDGSMKSAWTNNPAWITYGIRTEDRFGLGKRIKPFMVDKWELYRIAKYCDQSVPNGLGGQPRAISTLRLINLRALEIPLVDLHGFLLLRRIPLSRLSSVSSHHAEGLSWRFETTFLLYMGISVALAKKVAQHSRPIGAEVLARCLLGRILADLSLRGLWRGG</sequence>
<protein>
    <submittedName>
        <fullName evidence="1">Uncharacterized protein</fullName>
    </submittedName>
</protein>
<organism evidence="1 2">
    <name type="scientific">Pseudomonas helmanticensis</name>
    <dbReference type="NCBI Taxonomy" id="1471381"/>
    <lineage>
        <taxon>Bacteria</taxon>
        <taxon>Pseudomonadati</taxon>
        <taxon>Pseudomonadota</taxon>
        <taxon>Gammaproteobacteria</taxon>
        <taxon>Pseudomonadales</taxon>
        <taxon>Pseudomonadaceae</taxon>
        <taxon>Pseudomonas</taxon>
    </lineage>
</organism>
<dbReference type="PANTHER" id="PTHR36251">
    <property type="entry name" value="FELS-1 PROPHAGE HOST SPECIFICITY PROTEIN-RELATED"/>
    <property type="match status" value="1"/>
</dbReference>
<evidence type="ECO:0000313" key="2">
    <source>
        <dbReference type="Proteomes" id="UP000295804"/>
    </source>
</evidence>
<dbReference type="EMBL" id="SOCQ01000001">
    <property type="protein sequence ID" value="TDV53448.1"/>
    <property type="molecule type" value="Genomic_DNA"/>
</dbReference>
<dbReference type="Proteomes" id="UP000295804">
    <property type="component" value="Unassembled WGS sequence"/>
</dbReference>
<dbReference type="AlphaFoldDB" id="A0A4R7VV22"/>
<comment type="caution">
    <text evidence="1">The sequence shown here is derived from an EMBL/GenBank/DDBJ whole genome shotgun (WGS) entry which is preliminary data.</text>
</comment>